<dbReference type="Proteomes" id="UP001318860">
    <property type="component" value="Unassembled WGS sequence"/>
</dbReference>
<dbReference type="InterPro" id="IPR007757">
    <property type="entry name" value="MT-A70-like"/>
</dbReference>
<organism evidence="2 3">
    <name type="scientific">Rehmannia glutinosa</name>
    <name type="common">Chinese foxglove</name>
    <dbReference type="NCBI Taxonomy" id="99300"/>
    <lineage>
        <taxon>Eukaryota</taxon>
        <taxon>Viridiplantae</taxon>
        <taxon>Streptophyta</taxon>
        <taxon>Embryophyta</taxon>
        <taxon>Tracheophyta</taxon>
        <taxon>Spermatophyta</taxon>
        <taxon>Magnoliopsida</taxon>
        <taxon>eudicotyledons</taxon>
        <taxon>Gunneridae</taxon>
        <taxon>Pentapetalae</taxon>
        <taxon>asterids</taxon>
        <taxon>lamiids</taxon>
        <taxon>Lamiales</taxon>
        <taxon>Orobanchaceae</taxon>
        <taxon>Rehmannieae</taxon>
        <taxon>Rehmannia</taxon>
    </lineage>
</organism>
<dbReference type="Pfam" id="PF05063">
    <property type="entry name" value="MT-A70"/>
    <property type="match status" value="1"/>
</dbReference>
<dbReference type="EMBL" id="JABTTQ020003506">
    <property type="protein sequence ID" value="KAK6115844.1"/>
    <property type="molecule type" value="Genomic_DNA"/>
</dbReference>
<sequence>MAASETDDQLSAFLKSGIYRFDDANAFFIDPVRVLNRSYTRFRVSASAYYSRFFPSLNFSAENHSNASKNSKKRKRREKEKKKDQSLNSREQMADRRHQEVRLPLLKAHEALLGASQLLETLRDLRNDGDKCNGESTSQERELDFVELGGVWQAPFYEIMLKVHEDDTTLENTGPARVTVTRPAKVAESGKMSTGGAQLAGAEISPWPEVPLLLCNAFWLSTIYERDCVSSCYQTVVPVFDNLIANEGNNDIEAEFLDHKYIWRRKVLSIWKSDLKQIHNLIPAESDCGFNLIVIDPPWENSSAHQKQKYHTLPNRYFLSLPIKQLTHTAGALLALWEMNSEQTLRMKHIPDNQVFISVPGDYSRKPPIGELLLDYVPGFKRARCIELFSREMIAGWTSWDILPGTMIAPFCEDEDGSPLLKCSPFYHGFNLPKICLG</sequence>
<dbReference type="PROSITE" id="PS00092">
    <property type="entry name" value="N6_MTASE"/>
    <property type="match status" value="1"/>
</dbReference>
<keyword evidence="3" id="KW-1185">Reference proteome</keyword>
<protein>
    <recommendedName>
        <fullName evidence="4">Methyltransferase-like protein 2</fullName>
    </recommendedName>
</protein>
<dbReference type="InterPro" id="IPR002052">
    <property type="entry name" value="DNA_methylase_N6_adenine_CS"/>
</dbReference>
<evidence type="ECO:0000256" key="1">
    <source>
        <dbReference type="SAM" id="MobiDB-lite"/>
    </source>
</evidence>
<gene>
    <name evidence="2" type="ORF">DH2020_008113</name>
</gene>
<dbReference type="PANTHER" id="PTHR12829:SF4">
    <property type="entry name" value="N(6)-ADENINE-SPECIFIC METHYLTRANSFERASE METTL4"/>
    <property type="match status" value="1"/>
</dbReference>
<proteinExistence type="predicted"/>
<evidence type="ECO:0000313" key="3">
    <source>
        <dbReference type="Proteomes" id="UP001318860"/>
    </source>
</evidence>
<evidence type="ECO:0000313" key="2">
    <source>
        <dbReference type="EMBL" id="KAK6115844.1"/>
    </source>
</evidence>
<feature type="compositionally biased region" description="Basic residues" evidence="1">
    <location>
        <begin position="70"/>
        <end position="80"/>
    </location>
</feature>
<accession>A0ABR0U0G9</accession>
<name>A0ABR0U0G9_REHGL</name>
<comment type="caution">
    <text evidence="2">The sequence shown here is derived from an EMBL/GenBank/DDBJ whole genome shotgun (WGS) entry which is preliminary data.</text>
</comment>
<evidence type="ECO:0008006" key="4">
    <source>
        <dbReference type="Google" id="ProtNLM"/>
    </source>
</evidence>
<dbReference type="PANTHER" id="PTHR12829">
    <property type="entry name" value="N6-ADENOSINE-METHYLTRANSFERASE"/>
    <property type="match status" value="1"/>
</dbReference>
<feature type="region of interest" description="Disordered" evidence="1">
    <location>
        <begin position="63"/>
        <end position="98"/>
    </location>
</feature>
<reference evidence="2 3" key="1">
    <citation type="journal article" date="2021" name="Comput. Struct. Biotechnol. J.">
        <title>De novo genome assembly of the potent medicinal plant Rehmannia glutinosa using nanopore technology.</title>
        <authorList>
            <person name="Ma L."/>
            <person name="Dong C."/>
            <person name="Song C."/>
            <person name="Wang X."/>
            <person name="Zheng X."/>
            <person name="Niu Y."/>
            <person name="Chen S."/>
            <person name="Feng W."/>
        </authorList>
    </citation>
    <scope>NUCLEOTIDE SEQUENCE [LARGE SCALE GENOMIC DNA]</scope>
    <source>
        <strain evidence="2">DH-2019</strain>
    </source>
</reference>